<dbReference type="OrthoDB" id="262740at2"/>
<dbReference type="STRING" id="1796497.GCE9029_02794"/>
<accession>A0A128F4L5</accession>
<keyword evidence="2" id="KW-1185">Reference proteome</keyword>
<dbReference type="RefSeq" id="WP_062663891.1">
    <property type="nucleotide sequence ID" value="NZ_FIZX01000002.1"/>
</dbReference>
<reference evidence="2" key="1">
    <citation type="submission" date="2016-02" db="EMBL/GenBank/DDBJ databases">
        <authorList>
            <person name="Rodrigo-Torres Lidia"/>
            <person name="Arahal R.David."/>
        </authorList>
    </citation>
    <scope>NUCLEOTIDE SEQUENCE [LARGE SCALE GENOMIC DNA]</scope>
    <source>
        <strain evidence="2">CECT 9029</strain>
    </source>
</reference>
<evidence type="ECO:0000313" key="2">
    <source>
        <dbReference type="Proteomes" id="UP000071641"/>
    </source>
</evidence>
<name>A0A128F4L5_9GAMM</name>
<dbReference type="AlphaFoldDB" id="A0A128F4L5"/>
<evidence type="ECO:0008006" key="3">
    <source>
        <dbReference type="Google" id="ProtNLM"/>
    </source>
</evidence>
<evidence type="ECO:0000313" key="1">
    <source>
        <dbReference type="EMBL" id="CZF81732.1"/>
    </source>
</evidence>
<gene>
    <name evidence="1" type="ORF">GCE9029_02794</name>
</gene>
<dbReference type="EMBL" id="FIZX01000002">
    <property type="protein sequence ID" value="CZF81732.1"/>
    <property type="molecule type" value="Genomic_DNA"/>
</dbReference>
<protein>
    <recommendedName>
        <fullName evidence="3">Phage late control gene D protein (GPD)</fullName>
    </recommendedName>
</protein>
<organism evidence="1 2">
    <name type="scientific">Grimontia celer</name>
    <dbReference type="NCBI Taxonomy" id="1796497"/>
    <lineage>
        <taxon>Bacteria</taxon>
        <taxon>Pseudomonadati</taxon>
        <taxon>Pseudomonadota</taxon>
        <taxon>Gammaproteobacteria</taxon>
        <taxon>Vibrionales</taxon>
        <taxon>Vibrionaceae</taxon>
        <taxon>Grimontia</taxon>
    </lineage>
</organism>
<proteinExistence type="predicted"/>
<sequence length="375" mass="40796">MSEVVMSLYIGPVAPVPVSKAVINAFVSCEVQSKTEGPSGFQLVFEIDNNSPLHTIFMLASNNPIPLVRTVITVEMHGKQSVLMDGVITQHNVSPASAPGVSRMTVTGSDLTHVLSYLDFSFMRFPAMPDFARINLVLAKYAFLGLVPKVIPSVLIDVPVPTDRIPTQQGTDLAYIQSLADRVGYVFYTETTDTVGVSVAYWGPDVRIGKVQKPLNDDLDANRNVTSLSGSYDAQEAYIPLITIQNPQTKMPLTIPVPDFNPLNPPLGLIRPITLKTKNIYETAKYSPVQAAMIGMAKAAQSAVRVLKMTGSLDVLAYGSLLMARRLVYVRGSSPAFNGIHYVESVTTTFKEGELKQDFQLSRDGLLSTVNRVSA</sequence>
<dbReference type="Proteomes" id="UP000071641">
    <property type="component" value="Unassembled WGS sequence"/>
</dbReference>